<feature type="domain" description="Alpha-2-macroglobulin bait region" evidence="5">
    <location>
        <begin position="1018"/>
        <end position="1160"/>
    </location>
</feature>
<dbReference type="EMBL" id="SNYC01000003">
    <property type="protein sequence ID" value="TDQ11659.1"/>
    <property type="molecule type" value="Genomic_DNA"/>
</dbReference>
<dbReference type="InterPro" id="IPR041246">
    <property type="entry name" value="Bact_MG10"/>
</dbReference>
<dbReference type="OrthoDB" id="9767116at2"/>
<keyword evidence="4" id="KW-1133">Transmembrane helix</keyword>
<evidence type="ECO:0008006" key="9">
    <source>
        <dbReference type="Google" id="ProtNLM"/>
    </source>
</evidence>
<feature type="compositionally biased region" description="Low complexity" evidence="3">
    <location>
        <begin position="468"/>
        <end position="480"/>
    </location>
</feature>
<dbReference type="InterPro" id="IPR041462">
    <property type="entry name" value="Bact_A2M_MG6"/>
</dbReference>
<organism evidence="7 8">
    <name type="scientific">Pedobacter metabolipauper</name>
    <dbReference type="NCBI Taxonomy" id="425513"/>
    <lineage>
        <taxon>Bacteria</taxon>
        <taxon>Pseudomonadati</taxon>
        <taxon>Bacteroidota</taxon>
        <taxon>Sphingobacteriia</taxon>
        <taxon>Sphingobacteriales</taxon>
        <taxon>Sphingobacteriaceae</taxon>
        <taxon>Pedobacter</taxon>
    </lineage>
</organism>
<dbReference type="Pfam" id="PF07678">
    <property type="entry name" value="TED_complement"/>
    <property type="match status" value="1"/>
</dbReference>
<dbReference type="Pfam" id="PF01835">
    <property type="entry name" value="MG2"/>
    <property type="match status" value="1"/>
</dbReference>
<evidence type="ECO:0000256" key="1">
    <source>
        <dbReference type="ARBA" id="ARBA00010556"/>
    </source>
</evidence>
<dbReference type="Gene3D" id="1.50.10.20">
    <property type="match status" value="1"/>
</dbReference>
<dbReference type="InterPro" id="IPR021868">
    <property type="entry name" value="Alpha_2_Macroglob_MG3"/>
</dbReference>
<protein>
    <recommendedName>
        <fullName evidence="9">Alpha-2-macroglobulin family protein</fullName>
    </recommendedName>
</protein>
<evidence type="ECO:0000313" key="7">
    <source>
        <dbReference type="EMBL" id="TDQ11659.1"/>
    </source>
</evidence>
<sequence length="1882" mass="208464">MSFLQSPYFQKNKKTFLISFAALIFIAVAIFIFFKKEKPADYNQKYAKYVEAYTSGTISKKSFIRLHLASQVKTMNDVGVADDRDLFSFSPSIKGKTYWVDAQTVEFRPDEPLQPSKEYEATFNLNKVTETEEGLEEFEFSFRVIKPGITLVHNGLISQNNTSMDYMKLTGELSTSDQEDPKAIEKTLKLDFAQDLKIKWQHNPEKNTYAFTIDSIKKSNAEAALKLKWSGDPIDADTEGEAAVNVPANGVFKVLDIKAVQDLEDFALVQFSEPVGVAQDLSGLITIGTISDMRYTIDGSQVKIYAPVNLEGNYTLSVNPGIENINGKGLGAGKTANIVFENKLPAVTIAGSGTILPNSGKLVLPFEAVNLKAVDVTVIKIYENNIPQFFQTNGYKDGGDLRRVAKPVIQKTIRLDEDKALDLHKKNRFTLDLDQLIKTEPGAMYRITIGFRKQYNVFKCTEADDNAANNAENGDNGENAASDENDENVENGDEYGSYGGYGERIDEDDDFWQNYNGYYPDNYSWEERENPCTDSYYTNERWASRNIIASNIGLIAKRGNDNSMLIIATDLLTAKPMSGVSLELLDYQRQTILTVKTDGDGMASFDLKRKPFLLIAKNGDERGYLKMDDGSSLPLSRFDVGGDVVQNGLKGFIYGERGVWRPGDSIFVSLILEDKLKKLPGGYPVTFELYNPKGQLVKRIIDGKPLNGFYTFKTATESTAPTGNWQVKAKAGGATFNKAIKIETIMPNRLKINFNIGNAKYLGLGGSSYATLSANWLFGAPGKNLKAKVDVNLNTMKTTFKGFEAYEFDNPTVVFESQVKTIFEGTLNENGSAQVSTRLNENKTAPGMLKANFSTKVFEAGGNFSIDNFSIPYHVYDNYYGIKTPEGDRLSGMLVTGKDHKIDIVNVDRNGKYMTGGKTVDVELYKVQWRWWWEQDDENSFANFTQNSYNKLIKKENITIFNGKASWNLRINEPEWGRYLILIRDYNGGHVTGKSVYIDWPGWAQREQGSNPTEASMLSFTANKTKFNVGEDVVLTIPSAKGGRALISIENGSKVLKTFWADTKAGQTQFTFKAEKNMAPNVFANVTLLQPHAQTVNDLPIRMYGAIPLLIQDPQTILKPVIKMADKLKPETESSITISEQNGKAMTYSIAIVDEGLLDLTRFKTPDPHAVFYAREALGVKTWDLFDYVLGAWGGNLERILSIGGDGSINRNLNPAKANRFIPVVKYLGPFALGSGGSKTHKFKLPQYIGSVRAMVVAGQDGAYGFAEKSVAVKKPLMLLATLPRVIGPGETFTLPATVFATENNLKKVTVQLQAQNLQVVGSKTQQLAFKQPGEQLAYFEIKAPEITGIAKVKIIAQSGSEKAVYDVEIDIRNPNPYVTNVVSATIQPGTSWNLSYQPLGMAGTNSASVEVSSIPPINLKKRLGYLMQYPHGCVEQTTSSVFPQLFLDRLTALTETQKATAERNIKAGIAKLRGFQTTDGGLAYWPGDAAADEWGTNYAGHFLVEAQSKGYTLPVGMFDELVRYLKAKAGNWSPNSTNFYGGDLSQSYRLYVLALAKRPDIAAMNRLRGFEYLSVAAKWRLAAAYKLAGQADAANGLIRGLETQVKPYNQLGGTYGSDVRDEAMILETLTLLGRKAEAAQLLQPLAVKLGNDTWYSTQTTAYSLLAVAKFCGQNSSAANLKYNYTFNGKKGKVDAKDYINSNVLAAAGTVALTNTGNRVLFTRLILQGQPAAGQNNFQPNNPDILDINVSYKLLNGKALDPALLKQGTDFYAEVTIKNPGKMGYYEQMALTQIFPSGWEIINTRLNDNESMVASSPYTYRDIRDDRVFTYFNLRENETVVYKVLLNASYVGRYYLSAVQCEAMYNNNISATQNGKWVQVVK</sequence>
<keyword evidence="2" id="KW-0732">Signal</keyword>
<dbReference type="Gene3D" id="2.60.40.1930">
    <property type="match status" value="1"/>
</dbReference>
<dbReference type="InterPro" id="IPR002890">
    <property type="entry name" value="MG2"/>
</dbReference>
<evidence type="ECO:0000259" key="6">
    <source>
        <dbReference type="SMART" id="SM01360"/>
    </source>
</evidence>
<dbReference type="Proteomes" id="UP000295620">
    <property type="component" value="Unassembled WGS sequence"/>
</dbReference>
<dbReference type="Gene3D" id="2.60.40.3710">
    <property type="match status" value="1"/>
</dbReference>
<name>A0A4R6T0T7_9SPHI</name>
<feature type="compositionally biased region" description="Acidic residues" evidence="3">
    <location>
        <begin position="481"/>
        <end position="493"/>
    </location>
</feature>
<dbReference type="Pfam" id="PF17973">
    <property type="entry name" value="bMG10"/>
    <property type="match status" value="1"/>
</dbReference>
<evidence type="ECO:0000256" key="2">
    <source>
        <dbReference type="ARBA" id="ARBA00022729"/>
    </source>
</evidence>
<dbReference type="PANTHER" id="PTHR40094:SF1">
    <property type="entry name" value="UBIQUITIN DOMAIN-CONTAINING PROTEIN"/>
    <property type="match status" value="1"/>
</dbReference>
<dbReference type="InterPro" id="IPR011626">
    <property type="entry name" value="Alpha-macroglobulin_TED"/>
</dbReference>
<feature type="transmembrane region" description="Helical" evidence="4">
    <location>
        <begin position="16"/>
        <end position="34"/>
    </location>
</feature>
<dbReference type="Pfam" id="PF00207">
    <property type="entry name" value="A2M"/>
    <property type="match status" value="1"/>
</dbReference>
<evidence type="ECO:0000313" key="8">
    <source>
        <dbReference type="Proteomes" id="UP000295620"/>
    </source>
</evidence>
<dbReference type="SMART" id="SM01360">
    <property type="entry name" value="A2M"/>
    <property type="match status" value="1"/>
</dbReference>
<keyword evidence="8" id="KW-1185">Reference proteome</keyword>
<accession>A0A4R6T0T7</accession>
<evidence type="ECO:0000256" key="4">
    <source>
        <dbReference type="SAM" id="Phobius"/>
    </source>
</evidence>
<dbReference type="InterPro" id="IPR041203">
    <property type="entry name" value="Bact_A2M_MG5"/>
</dbReference>
<dbReference type="InterPro" id="IPR008930">
    <property type="entry name" value="Terpenoid_cyclase/PrenylTrfase"/>
</dbReference>
<dbReference type="Pfam" id="PF17972">
    <property type="entry name" value="bMG5"/>
    <property type="match status" value="1"/>
</dbReference>
<feature type="region of interest" description="Disordered" evidence="3">
    <location>
        <begin position="468"/>
        <end position="500"/>
    </location>
</feature>
<comment type="caution">
    <text evidence="7">The sequence shown here is derived from an EMBL/GenBank/DDBJ whole genome shotgun (WGS) entry which is preliminary data.</text>
</comment>
<gene>
    <name evidence="7" type="ORF">ATK78_0782</name>
</gene>
<dbReference type="SUPFAM" id="SSF48239">
    <property type="entry name" value="Terpenoid cyclases/Protein prenyltransferases"/>
    <property type="match status" value="1"/>
</dbReference>
<feature type="domain" description="Alpha-2-macroglobulin" evidence="6">
    <location>
        <begin position="1224"/>
        <end position="1313"/>
    </location>
</feature>
<evidence type="ECO:0000259" key="5">
    <source>
        <dbReference type="SMART" id="SM01359"/>
    </source>
</evidence>
<dbReference type="Pfam" id="PF11974">
    <property type="entry name" value="bMG3"/>
    <property type="match status" value="1"/>
</dbReference>
<dbReference type="InterPro" id="IPR047565">
    <property type="entry name" value="Alpha-macroglob_thiol-ester_cl"/>
</dbReference>
<dbReference type="RefSeq" id="WP_133574711.1">
    <property type="nucleotide sequence ID" value="NZ_SNYC01000003.1"/>
</dbReference>
<dbReference type="CDD" id="cd02891">
    <property type="entry name" value="A2M_like"/>
    <property type="match status" value="1"/>
</dbReference>
<dbReference type="Pfam" id="PF17962">
    <property type="entry name" value="bMG6"/>
    <property type="match status" value="1"/>
</dbReference>
<dbReference type="Pfam" id="PF07703">
    <property type="entry name" value="A2M_BRD"/>
    <property type="match status" value="1"/>
</dbReference>
<dbReference type="InterPro" id="IPR001599">
    <property type="entry name" value="Macroglobln_a2"/>
</dbReference>
<dbReference type="InterPro" id="IPR011625">
    <property type="entry name" value="A2M_N_BRD"/>
</dbReference>
<dbReference type="GO" id="GO:0004866">
    <property type="term" value="F:endopeptidase inhibitor activity"/>
    <property type="evidence" value="ECO:0007669"/>
    <property type="project" value="InterPro"/>
</dbReference>
<proteinExistence type="inferred from homology"/>
<dbReference type="SMART" id="SM01359">
    <property type="entry name" value="A2M_N_2"/>
    <property type="match status" value="1"/>
</dbReference>
<dbReference type="PANTHER" id="PTHR40094">
    <property type="entry name" value="ALPHA-2-MACROGLOBULIN HOMOLOG"/>
    <property type="match status" value="1"/>
</dbReference>
<dbReference type="GO" id="GO:0005615">
    <property type="term" value="C:extracellular space"/>
    <property type="evidence" value="ECO:0007669"/>
    <property type="project" value="InterPro"/>
</dbReference>
<comment type="similarity">
    <text evidence="1">Belongs to the protease inhibitor I39 (alpha-2-macroglobulin) family. Bacterial alpha-2-macroglobulin subfamily.</text>
</comment>
<keyword evidence="4" id="KW-0812">Transmembrane</keyword>
<dbReference type="SMART" id="SM01419">
    <property type="entry name" value="Thiol-ester_cl"/>
    <property type="match status" value="1"/>
</dbReference>
<dbReference type="InterPro" id="IPR051802">
    <property type="entry name" value="YfhM-like"/>
</dbReference>
<evidence type="ECO:0000256" key="3">
    <source>
        <dbReference type="SAM" id="MobiDB-lite"/>
    </source>
</evidence>
<keyword evidence="4" id="KW-0472">Membrane</keyword>
<reference evidence="7 8" key="1">
    <citation type="submission" date="2019-03" db="EMBL/GenBank/DDBJ databases">
        <title>Genomic Encyclopedia of Archaeal and Bacterial Type Strains, Phase II (KMG-II): from individual species to whole genera.</title>
        <authorList>
            <person name="Goeker M."/>
        </authorList>
    </citation>
    <scope>NUCLEOTIDE SEQUENCE [LARGE SCALE GENOMIC DNA]</scope>
    <source>
        <strain evidence="7 8">DSM 19035</strain>
    </source>
</reference>